<dbReference type="AlphaFoldDB" id="I1PG56"/>
<evidence type="ECO:0000313" key="2">
    <source>
        <dbReference type="EnsemblPlants" id="ORGLA03G0335200.1"/>
    </source>
</evidence>
<dbReference type="HOGENOM" id="CLU_1423555_0_0_1"/>
<accession>I1PG56</accession>
<evidence type="ECO:0000256" key="1">
    <source>
        <dbReference type="SAM" id="MobiDB-lite"/>
    </source>
</evidence>
<name>I1PG56_ORYGL</name>
<proteinExistence type="predicted"/>
<dbReference type="Gramene" id="ORGLA03G0335200.1">
    <property type="protein sequence ID" value="ORGLA03G0335200.1"/>
    <property type="gene ID" value="ORGLA03G0335200"/>
</dbReference>
<dbReference type="Proteomes" id="UP000007306">
    <property type="component" value="Chromosome 3"/>
</dbReference>
<feature type="region of interest" description="Disordered" evidence="1">
    <location>
        <begin position="1"/>
        <end position="169"/>
    </location>
</feature>
<evidence type="ECO:0000313" key="3">
    <source>
        <dbReference type="Proteomes" id="UP000007306"/>
    </source>
</evidence>
<feature type="compositionally biased region" description="Low complexity" evidence="1">
    <location>
        <begin position="8"/>
        <end position="25"/>
    </location>
</feature>
<protein>
    <submittedName>
        <fullName evidence="2">Uncharacterized protein</fullName>
    </submittedName>
</protein>
<organism evidence="2 3">
    <name type="scientific">Oryza glaberrima</name>
    <name type="common">African rice</name>
    <dbReference type="NCBI Taxonomy" id="4538"/>
    <lineage>
        <taxon>Eukaryota</taxon>
        <taxon>Viridiplantae</taxon>
        <taxon>Streptophyta</taxon>
        <taxon>Embryophyta</taxon>
        <taxon>Tracheophyta</taxon>
        <taxon>Spermatophyta</taxon>
        <taxon>Magnoliopsida</taxon>
        <taxon>Liliopsida</taxon>
        <taxon>Poales</taxon>
        <taxon>Poaceae</taxon>
        <taxon>BOP clade</taxon>
        <taxon>Oryzoideae</taxon>
        <taxon>Oryzeae</taxon>
        <taxon>Oryzinae</taxon>
        <taxon>Oryza</taxon>
    </lineage>
</organism>
<keyword evidence="3" id="KW-1185">Reference proteome</keyword>
<sequence>MGSRGKEASPAAAAGAVAEARPGDASTRRPRCGRPRAAAAAARRSGWAGPAADLADAALVGVRSGERFETAARRRRSPREGTGATVPLPKKRHGGSGVVEEAARPPPRLPRRGGTASSLSTVPLILTPPAPPRSALSSIDAAVDGSAFPDNGGGEGGGNRQQRGQSGYGNSGLLCDSSVFLCDSSPLCVLG</sequence>
<reference evidence="2 3" key="2">
    <citation type="submission" date="2018-04" db="EMBL/GenBank/DDBJ databases">
        <title>OglaRS2 (Oryza glaberrima Reference Sequence Version 2).</title>
        <authorList>
            <person name="Zhang J."/>
            <person name="Kudrna D."/>
            <person name="Lee S."/>
            <person name="Talag J."/>
            <person name="Rajasekar S."/>
            <person name="Wing R.A."/>
        </authorList>
    </citation>
    <scope>NUCLEOTIDE SEQUENCE [LARGE SCALE GENOMIC DNA]</scope>
    <source>
        <strain evidence="2 3">cv. IRGC 96717</strain>
    </source>
</reference>
<reference evidence="2" key="1">
    <citation type="submission" date="2015-06" db="UniProtKB">
        <authorList>
            <consortium name="EnsemblPlants"/>
        </authorList>
    </citation>
    <scope>IDENTIFICATION</scope>
</reference>
<feature type="compositionally biased region" description="Low complexity" evidence="1">
    <location>
        <begin position="35"/>
        <end position="62"/>
    </location>
</feature>
<dbReference type="EnsemblPlants" id="ORGLA03G0335200.1">
    <property type="protein sequence ID" value="ORGLA03G0335200.1"/>
    <property type="gene ID" value="ORGLA03G0335200"/>
</dbReference>